<evidence type="ECO:0000256" key="8">
    <source>
        <dbReference type="ARBA" id="ARBA00023136"/>
    </source>
</evidence>
<keyword evidence="7" id="KW-0653">Protein transport</keyword>
<evidence type="ECO:0000256" key="3">
    <source>
        <dbReference type="ARBA" id="ARBA00022448"/>
    </source>
</evidence>
<dbReference type="GO" id="GO:0009279">
    <property type="term" value="C:cell outer membrane"/>
    <property type="evidence" value="ECO:0007669"/>
    <property type="project" value="UniProtKB-SubCell"/>
</dbReference>
<feature type="domain" description="NolW-like" evidence="13">
    <location>
        <begin position="260"/>
        <end position="329"/>
    </location>
</feature>
<evidence type="ECO:0000313" key="16">
    <source>
        <dbReference type="Proteomes" id="UP000290172"/>
    </source>
</evidence>
<gene>
    <name evidence="15" type="primary">gspD</name>
    <name evidence="15" type="ORF">CRV08_08700</name>
</gene>
<evidence type="ECO:0000256" key="4">
    <source>
        <dbReference type="ARBA" id="ARBA00022452"/>
    </source>
</evidence>
<comment type="subcellular location">
    <subcellularLocation>
        <location evidence="1 10">Cell outer membrane</location>
    </subcellularLocation>
</comment>
<feature type="domain" description="Type II/III secretion system secretin-like" evidence="12">
    <location>
        <begin position="405"/>
        <end position="565"/>
    </location>
</feature>
<evidence type="ECO:0000259" key="13">
    <source>
        <dbReference type="Pfam" id="PF03958"/>
    </source>
</evidence>
<dbReference type="Proteomes" id="UP000290172">
    <property type="component" value="Unassembled WGS sequence"/>
</dbReference>
<dbReference type="Pfam" id="PF00263">
    <property type="entry name" value="Secretin"/>
    <property type="match status" value="1"/>
</dbReference>
<evidence type="ECO:0000256" key="5">
    <source>
        <dbReference type="ARBA" id="ARBA00022692"/>
    </source>
</evidence>
<dbReference type="PRINTS" id="PR00811">
    <property type="entry name" value="BCTERIALGSPD"/>
</dbReference>
<dbReference type="InterPro" id="IPR001775">
    <property type="entry name" value="GspD/PilQ"/>
</dbReference>
<dbReference type="InterPro" id="IPR005644">
    <property type="entry name" value="NolW-like"/>
</dbReference>
<dbReference type="NCBIfam" id="TIGR02517">
    <property type="entry name" value="type_II_gspD"/>
    <property type="match status" value="1"/>
</dbReference>
<dbReference type="GO" id="GO:0015627">
    <property type="term" value="C:type II protein secretion system complex"/>
    <property type="evidence" value="ECO:0007669"/>
    <property type="project" value="InterPro"/>
</dbReference>
<name>A0A4Q0YCZ8_9BACT</name>
<evidence type="ECO:0000256" key="11">
    <source>
        <dbReference type="SAM" id="MobiDB-lite"/>
    </source>
</evidence>
<keyword evidence="9" id="KW-0998">Cell outer membrane</keyword>
<feature type="region of interest" description="Disordered" evidence="11">
    <location>
        <begin position="621"/>
        <end position="640"/>
    </location>
</feature>
<evidence type="ECO:0000256" key="9">
    <source>
        <dbReference type="ARBA" id="ARBA00023237"/>
    </source>
</evidence>
<organism evidence="15 16">
    <name type="scientific">Halarcobacter ebronensis</name>
    <dbReference type="NCBI Taxonomy" id="1462615"/>
    <lineage>
        <taxon>Bacteria</taxon>
        <taxon>Pseudomonadati</taxon>
        <taxon>Campylobacterota</taxon>
        <taxon>Epsilonproteobacteria</taxon>
        <taxon>Campylobacterales</taxon>
        <taxon>Arcobacteraceae</taxon>
        <taxon>Halarcobacter</taxon>
    </lineage>
</organism>
<accession>A0A4Q0YCZ8</accession>
<comment type="similarity">
    <text evidence="2">Belongs to the bacterial secretin family. GSP D subfamily.</text>
</comment>
<dbReference type="PANTHER" id="PTHR30332">
    <property type="entry name" value="PROBABLE GENERAL SECRETION PATHWAY PROTEIN D"/>
    <property type="match status" value="1"/>
</dbReference>
<sequence>MKLFGVFLLVIVLNIQVFAKGKPIDISFQDLEIEDLIKITSKIINKNILIINKVSGKVDFITNKQLYEEDIFNILMFVLESKGFTIVDNLGILRVVKIEESTKYNLPVYHDKNTEKIHHMITKVFPVQYSNVEYVASKIRYLISKSAKLVTDKESNVIVITDFVENINTIENVIKLISKDAKKSVSSIKLKNIQATKAVGTLKNIAKSVFNTKIEKENVVVLANNDNNSILIVGKDENVKFLENYIKEVDEVGSMDERNVDVIPLKNVEAKSIIKIVTEIIDKKKYLETSDKPHASIDEETNSLIIVGNNYEIEFIKKLINELDTDRLQVYVQAKIIEVSANRTKNLGLKYGLTGAESNSSGIFSLGANLGGSVNALSSGADSLLSFNPQTLSSGIALGATLNLLKNNQAIDIVSEPSILCINNKESSIYVGETKSFQTGTTTTDGGTTSNTFQREDVGLTLKVKPRISDQNRVTLEIETVLEDAKELKDGQTNPDTTKKEVKTTAIVLNGESVILGGLIKNKNDIINDEIPFLGDIPLLGNLFKNTKKAEDKINLVVIMTPYIIPKSKDLSFIRNQLSELEALEEEYAKDLELRLEKRRLEILKKDQQLKEEKKEIQEEIKEIQEDSSDDTNENNIHEQQIKMIMGYSREN</sequence>
<dbReference type="InterPro" id="IPR050810">
    <property type="entry name" value="Bact_Secretion_Sys_Channel"/>
</dbReference>
<dbReference type="PANTHER" id="PTHR30332:SF24">
    <property type="entry name" value="SECRETIN GSPD-RELATED"/>
    <property type="match status" value="1"/>
</dbReference>
<feature type="domain" description="GspD-like N0" evidence="14">
    <location>
        <begin position="27"/>
        <end position="95"/>
    </location>
</feature>
<keyword evidence="4" id="KW-1134">Transmembrane beta strand</keyword>
<protein>
    <submittedName>
        <fullName evidence="15">Type II secretion system protein GspD</fullName>
    </submittedName>
</protein>
<dbReference type="InterPro" id="IPR038591">
    <property type="entry name" value="NolW-like_sf"/>
</dbReference>
<dbReference type="InterPro" id="IPR004845">
    <property type="entry name" value="T2SS_GspD_CS"/>
</dbReference>
<evidence type="ECO:0000256" key="6">
    <source>
        <dbReference type="ARBA" id="ARBA00022729"/>
    </source>
</evidence>
<proteinExistence type="inferred from homology"/>
<evidence type="ECO:0000256" key="7">
    <source>
        <dbReference type="ARBA" id="ARBA00022927"/>
    </source>
</evidence>
<dbReference type="InterPro" id="IPR013356">
    <property type="entry name" value="T2SS_GspD"/>
</dbReference>
<reference evidence="15 16" key="1">
    <citation type="submission" date="2017-10" db="EMBL/GenBank/DDBJ databases">
        <title>Genomics of the genus Arcobacter.</title>
        <authorList>
            <person name="Perez-Cataluna A."/>
            <person name="Figueras M.J."/>
        </authorList>
    </citation>
    <scope>NUCLEOTIDE SEQUENCE [LARGE SCALE GENOMIC DNA]</scope>
    <source>
        <strain evidence="15 16">CECT 8993</strain>
    </source>
</reference>
<dbReference type="EMBL" id="PDKJ01000006">
    <property type="protein sequence ID" value="RXJ68320.1"/>
    <property type="molecule type" value="Genomic_DNA"/>
</dbReference>
<keyword evidence="8" id="KW-0472">Membrane</keyword>
<dbReference type="RefSeq" id="WP_128981153.1">
    <property type="nucleotide sequence ID" value="NZ_PDKJ01000006.1"/>
</dbReference>
<keyword evidence="5" id="KW-0812">Transmembrane</keyword>
<dbReference type="PROSITE" id="PS00875">
    <property type="entry name" value="T2SP_D"/>
    <property type="match status" value="1"/>
</dbReference>
<evidence type="ECO:0000256" key="1">
    <source>
        <dbReference type="ARBA" id="ARBA00004442"/>
    </source>
</evidence>
<dbReference type="Gene3D" id="3.55.50.30">
    <property type="match status" value="1"/>
</dbReference>
<dbReference type="Pfam" id="PF03958">
    <property type="entry name" value="Secretin_N"/>
    <property type="match status" value="1"/>
</dbReference>
<evidence type="ECO:0000256" key="2">
    <source>
        <dbReference type="ARBA" id="ARBA00006980"/>
    </source>
</evidence>
<dbReference type="Pfam" id="PF21305">
    <property type="entry name" value="type_II_gspD_N0"/>
    <property type="match status" value="1"/>
</dbReference>
<dbReference type="InterPro" id="IPR004846">
    <property type="entry name" value="T2SS/T3SS_dom"/>
</dbReference>
<evidence type="ECO:0000313" key="15">
    <source>
        <dbReference type="EMBL" id="RXJ68320.1"/>
    </source>
</evidence>
<dbReference type="Gene3D" id="3.30.1370.120">
    <property type="match status" value="3"/>
</dbReference>
<keyword evidence="3 10" id="KW-0813">Transport</keyword>
<dbReference type="InterPro" id="IPR049371">
    <property type="entry name" value="GspD-like_N0"/>
</dbReference>
<comment type="caution">
    <text evidence="15">The sequence shown here is derived from an EMBL/GenBank/DDBJ whole genome shotgun (WGS) entry which is preliminary data.</text>
</comment>
<evidence type="ECO:0000256" key="10">
    <source>
        <dbReference type="RuleBase" id="RU004004"/>
    </source>
</evidence>
<dbReference type="GO" id="GO:0015628">
    <property type="term" value="P:protein secretion by the type II secretion system"/>
    <property type="evidence" value="ECO:0007669"/>
    <property type="project" value="InterPro"/>
</dbReference>
<evidence type="ECO:0000259" key="14">
    <source>
        <dbReference type="Pfam" id="PF21305"/>
    </source>
</evidence>
<keyword evidence="6" id="KW-0732">Signal</keyword>
<evidence type="ECO:0000259" key="12">
    <source>
        <dbReference type="Pfam" id="PF00263"/>
    </source>
</evidence>
<dbReference type="AlphaFoldDB" id="A0A4Q0YCZ8"/>